<feature type="compositionally biased region" description="Acidic residues" evidence="1">
    <location>
        <begin position="563"/>
        <end position="589"/>
    </location>
</feature>
<evidence type="ECO:0008006" key="4">
    <source>
        <dbReference type="Google" id="ProtNLM"/>
    </source>
</evidence>
<evidence type="ECO:0000256" key="1">
    <source>
        <dbReference type="SAM" id="MobiDB-lite"/>
    </source>
</evidence>
<sequence length="715" mass="77939">MPSLFETLKDVKVQRALFTTYTFTPEWFEASLLPLLQRGNCKQICVILDNTEGRSSIREAVSLHGGTSYRIMSVQPRESGADGPSGGIFHPKIAYIETEEEDLFLVGSGNLTPHGQGRQLEVLDGVRASEHPEVFAEVSAFFDGLRTRLTSLEHEDHEVLKEYATRAAHQAAKYRQSKGDAPRSAWLVTTLESPAAEQFASLAKELGTTSKLTVLSPFHDELASATLRLKSAVGASKVRMGVGRLPLQTMTPIKTPRRGKKEAVQEKHYLAPFSDAVTQNRAVSFAYPAPPKGELPRNLHAKWFEAQGKSSTCLVMTGSVNATPQSLWTLRNIEVSLARKVPKPTTDVWKDCDVAHIAFEPCKYPGADTAVDSLNCTAKIVGTEAGLALIVRFARVVPDSTVELELRQNGAVLSKHEAAVEAGTVAEVRLSTDFLKKGGAGALWLHALTQAGEAITWVNVEPVLQNSLETNDLNSLLDGILRDNTSEELYLKVARALAAILNSKAAPKKTGTTGSPKSGKENLVDAGKEWMHSRGASGKAPFGKLTQVLSSAIAALSLNGDTTVEDDEDEETDEPEEEFEDAEDGEDNGDPAGKRRDSARKRSGRNKADLCKELSGIRARLDELFEEERRRTPVFLEALLPIKLNLDVTPGVLLYEAGGRPTRFTRVLLNLRRFQLSAELRRHFAPLFATVGVATAALYSMEVGCCRPGGHLVKV</sequence>
<evidence type="ECO:0000313" key="2">
    <source>
        <dbReference type="EMBL" id="TSP11301.1"/>
    </source>
</evidence>
<dbReference type="EMBL" id="VCIZ01000011">
    <property type="protein sequence ID" value="TSP11301.1"/>
    <property type="molecule type" value="Genomic_DNA"/>
</dbReference>
<proteinExistence type="predicted"/>
<protein>
    <recommendedName>
        <fullName evidence="4">PLD phosphodiesterase domain-containing protein</fullName>
    </recommendedName>
</protein>
<feature type="region of interest" description="Disordered" evidence="1">
    <location>
        <begin position="559"/>
        <end position="605"/>
    </location>
</feature>
<dbReference type="Gene3D" id="3.30.870.10">
    <property type="entry name" value="Endonuclease Chain A"/>
    <property type="match status" value="1"/>
</dbReference>
<gene>
    <name evidence="2" type="ORF">FGG12_18955</name>
</gene>
<keyword evidence="3" id="KW-1185">Reference proteome</keyword>
<evidence type="ECO:0000313" key="3">
    <source>
        <dbReference type="Proteomes" id="UP000318943"/>
    </source>
</evidence>
<comment type="caution">
    <text evidence="2">The sequence shown here is derived from an EMBL/GenBank/DDBJ whole genome shotgun (WGS) entry which is preliminary data.</text>
</comment>
<dbReference type="Proteomes" id="UP000318943">
    <property type="component" value="Unassembled WGS sequence"/>
</dbReference>
<name>A0ABY3EK48_9BURK</name>
<dbReference type="RefSeq" id="WP_144200053.1">
    <property type="nucleotide sequence ID" value="NZ_VCIZ01000011.1"/>
</dbReference>
<accession>A0ABY3EK48</accession>
<organism evidence="2 3">
    <name type="scientific">Cupriavidus campinensis</name>
    <dbReference type="NCBI Taxonomy" id="151783"/>
    <lineage>
        <taxon>Bacteria</taxon>
        <taxon>Pseudomonadati</taxon>
        <taxon>Pseudomonadota</taxon>
        <taxon>Betaproteobacteria</taxon>
        <taxon>Burkholderiales</taxon>
        <taxon>Burkholderiaceae</taxon>
        <taxon>Cupriavidus</taxon>
    </lineage>
</organism>
<reference evidence="2 3" key="1">
    <citation type="submission" date="2019-05" db="EMBL/GenBank/DDBJ databases">
        <title>Whole genome sequence analysis of Cupriavidus campinensis S14E4C strain.</title>
        <authorList>
            <person name="Abbaszade G."/>
            <person name="Szabo A."/>
            <person name="Toumi M."/>
            <person name="Toth E."/>
        </authorList>
    </citation>
    <scope>NUCLEOTIDE SEQUENCE [LARGE SCALE GENOMIC DNA]</scope>
    <source>
        <strain evidence="2 3">S14E4C</strain>
    </source>
</reference>